<comment type="similarity">
    <text evidence="2 6">Belongs to the FKBP-type PPIase family.</text>
</comment>
<dbReference type="Gene3D" id="3.10.50.40">
    <property type="match status" value="1"/>
</dbReference>
<evidence type="ECO:0000313" key="8">
    <source>
        <dbReference type="EMBL" id="RRA96262.1"/>
    </source>
</evidence>
<dbReference type="InterPro" id="IPR000774">
    <property type="entry name" value="PPIase_FKBP_N"/>
</dbReference>
<keyword evidence="4 5" id="KW-0413">Isomerase</keyword>
<comment type="catalytic activity">
    <reaction evidence="1 5 6">
        <text>[protein]-peptidylproline (omega=180) = [protein]-peptidylproline (omega=0)</text>
        <dbReference type="Rhea" id="RHEA:16237"/>
        <dbReference type="Rhea" id="RHEA-COMP:10747"/>
        <dbReference type="Rhea" id="RHEA-COMP:10748"/>
        <dbReference type="ChEBI" id="CHEBI:83833"/>
        <dbReference type="ChEBI" id="CHEBI:83834"/>
        <dbReference type="EC" id="5.2.1.8"/>
    </reaction>
</comment>
<evidence type="ECO:0000313" key="9">
    <source>
        <dbReference type="Proteomes" id="UP000268372"/>
    </source>
</evidence>
<evidence type="ECO:0000256" key="4">
    <source>
        <dbReference type="ARBA" id="ARBA00023235"/>
    </source>
</evidence>
<dbReference type="PROSITE" id="PS50059">
    <property type="entry name" value="FKBP_PPIASE"/>
    <property type="match status" value="1"/>
</dbReference>
<dbReference type="RefSeq" id="WP_124898496.1">
    <property type="nucleotide sequence ID" value="NZ_RQTJ01000004.1"/>
</dbReference>
<evidence type="ECO:0000256" key="3">
    <source>
        <dbReference type="ARBA" id="ARBA00023110"/>
    </source>
</evidence>
<evidence type="ECO:0000256" key="2">
    <source>
        <dbReference type="ARBA" id="ARBA00006577"/>
    </source>
</evidence>
<accession>A0A3P1B694</accession>
<comment type="caution">
    <text evidence="8">The sequence shown here is derived from an EMBL/GenBank/DDBJ whole genome shotgun (WGS) entry which is preliminary data.</text>
</comment>
<evidence type="ECO:0000256" key="1">
    <source>
        <dbReference type="ARBA" id="ARBA00000971"/>
    </source>
</evidence>
<dbReference type="EC" id="5.2.1.8" evidence="6"/>
<proteinExistence type="inferred from homology"/>
<evidence type="ECO:0000256" key="6">
    <source>
        <dbReference type="RuleBase" id="RU003915"/>
    </source>
</evidence>
<dbReference type="SUPFAM" id="SSF54534">
    <property type="entry name" value="FKBP-like"/>
    <property type="match status" value="1"/>
</dbReference>
<name>A0A3P1B694_9FLAO</name>
<dbReference type="PANTHER" id="PTHR43811:SF19">
    <property type="entry name" value="39 KDA FK506-BINDING NUCLEAR PROTEIN"/>
    <property type="match status" value="1"/>
</dbReference>
<keyword evidence="9" id="KW-1185">Reference proteome</keyword>
<gene>
    <name evidence="8" type="ORF">EG242_03295</name>
</gene>
<evidence type="ECO:0000259" key="7">
    <source>
        <dbReference type="PROSITE" id="PS50059"/>
    </source>
</evidence>
<dbReference type="AlphaFoldDB" id="A0A3P1B694"/>
<organism evidence="8 9">
    <name type="scientific">Paenimyroides viscosum</name>
    <dbReference type="NCBI Taxonomy" id="2488729"/>
    <lineage>
        <taxon>Bacteria</taxon>
        <taxon>Pseudomonadati</taxon>
        <taxon>Bacteroidota</taxon>
        <taxon>Flavobacteriia</taxon>
        <taxon>Flavobacteriales</taxon>
        <taxon>Flavobacteriaceae</taxon>
        <taxon>Paenimyroides</taxon>
    </lineage>
</organism>
<dbReference type="Pfam" id="PF00254">
    <property type="entry name" value="FKBP_C"/>
    <property type="match status" value="1"/>
</dbReference>
<evidence type="ECO:0000256" key="5">
    <source>
        <dbReference type="PROSITE-ProRule" id="PRU00277"/>
    </source>
</evidence>
<dbReference type="GO" id="GO:0006457">
    <property type="term" value="P:protein folding"/>
    <property type="evidence" value="ECO:0007669"/>
    <property type="project" value="InterPro"/>
</dbReference>
<keyword evidence="3 5" id="KW-0697">Rotamase</keyword>
<dbReference type="GO" id="GO:0003755">
    <property type="term" value="F:peptidyl-prolyl cis-trans isomerase activity"/>
    <property type="evidence" value="ECO:0007669"/>
    <property type="project" value="UniProtKB-UniRule"/>
</dbReference>
<feature type="domain" description="PPIase FKBP-type" evidence="7">
    <location>
        <begin position="58"/>
        <end position="144"/>
    </location>
</feature>
<dbReference type="PANTHER" id="PTHR43811">
    <property type="entry name" value="FKBP-TYPE PEPTIDYL-PROLYL CIS-TRANS ISOMERASE FKPA"/>
    <property type="match status" value="1"/>
</dbReference>
<dbReference type="Pfam" id="PF01346">
    <property type="entry name" value="FKBP_N"/>
    <property type="match status" value="1"/>
</dbReference>
<protein>
    <recommendedName>
        <fullName evidence="6">Peptidyl-prolyl cis-trans isomerase</fullName>
        <ecNumber evidence="6">5.2.1.8</ecNumber>
    </recommendedName>
</protein>
<dbReference type="OrthoDB" id="9814548at2"/>
<dbReference type="Proteomes" id="UP000268372">
    <property type="component" value="Unassembled WGS sequence"/>
</dbReference>
<dbReference type="EMBL" id="RQTJ01000004">
    <property type="protein sequence ID" value="RRA96262.1"/>
    <property type="molecule type" value="Genomic_DNA"/>
</dbReference>
<dbReference type="InterPro" id="IPR046357">
    <property type="entry name" value="PPIase_dom_sf"/>
</dbReference>
<reference evidence="8 9" key="1">
    <citation type="submission" date="2018-11" db="EMBL/GenBank/DDBJ databases">
        <title>Flavobacterium sp. nov., YIM 102796 draft genome.</title>
        <authorList>
            <person name="Li G."/>
            <person name="Jiang Y."/>
        </authorList>
    </citation>
    <scope>NUCLEOTIDE SEQUENCE [LARGE SCALE GENOMIC DNA]</scope>
    <source>
        <strain evidence="8 9">YIM 102796</strain>
    </source>
</reference>
<sequence>MGVAELLLKRKQELTAKNVNEGEVFRTNFELKTNVVKLESGVLYRIIEHGSGILPTMDSKVRCHYHGTNIYGEVFDSSVERGKPADFQISKLIKGWQEVMPLLKVGSKAKIVIPPDAAYGDQQISKEIGPRSTLIFEVELLEVL</sequence>
<dbReference type="InterPro" id="IPR001179">
    <property type="entry name" value="PPIase_FKBP_dom"/>
</dbReference>